<dbReference type="EMBL" id="WJYN01000013">
    <property type="protein sequence ID" value="MRT01433.1"/>
    <property type="molecule type" value="Genomic_DNA"/>
</dbReference>
<proteinExistence type="predicted"/>
<dbReference type="Proteomes" id="UP000441032">
    <property type="component" value="Unassembled WGS sequence"/>
</dbReference>
<evidence type="ECO:0000313" key="1">
    <source>
        <dbReference type="EMBL" id="MRT01433.1"/>
    </source>
</evidence>
<protein>
    <recommendedName>
        <fullName evidence="3">DUF995 domain-containing protein</fullName>
    </recommendedName>
</protein>
<accession>A0A7X2LDL3</accession>
<name>A0A7X2LDL3_RALPI</name>
<dbReference type="AlphaFoldDB" id="A0A7X2LDL3"/>
<comment type="caution">
    <text evidence="1">The sequence shown here is derived from an EMBL/GenBank/DDBJ whole genome shotgun (WGS) entry which is preliminary data.</text>
</comment>
<evidence type="ECO:0008006" key="3">
    <source>
        <dbReference type="Google" id="ProtNLM"/>
    </source>
</evidence>
<gene>
    <name evidence="1" type="ORF">GJQ57_22540</name>
</gene>
<sequence length="108" mass="12131">MLCVSTVAFAQSEFKHLSAAEIKKAIVGKKLTDGAHWSDKFMPDGTLESIMHGQVQNGRWSVRGGQLCMAYPERKKTAEECYEVWRRGQVLEYRRDGVGIAQGDLVNK</sequence>
<evidence type="ECO:0000313" key="2">
    <source>
        <dbReference type="Proteomes" id="UP000441032"/>
    </source>
</evidence>
<reference evidence="1 2" key="1">
    <citation type="submission" date="2019-11" db="EMBL/GenBank/DDBJ databases">
        <title>Phenotypic characterization of an OXA-22 and OXA-60 co-producing Ralstonia pickettii clinical strain.</title>
        <authorList>
            <person name="He F."/>
        </authorList>
    </citation>
    <scope>NUCLEOTIDE SEQUENCE [LARGE SCALE GENOMIC DNA]</scope>
    <source>
        <strain evidence="1 2">PSLESD1</strain>
    </source>
</reference>
<organism evidence="1 2">
    <name type="scientific">Ralstonia pickettii</name>
    <name type="common">Burkholderia pickettii</name>
    <dbReference type="NCBI Taxonomy" id="329"/>
    <lineage>
        <taxon>Bacteria</taxon>
        <taxon>Pseudomonadati</taxon>
        <taxon>Pseudomonadota</taxon>
        <taxon>Betaproteobacteria</taxon>
        <taxon>Burkholderiales</taxon>
        <taxon>Burkholderiaceae</taxon>
        <taxon>Ralstonia</taxon>
    </lineage>
</organism>